<dbReference type="AlphaFoldDB" id="A0A3B0CN09"/>
<evidence type="ECO:0000313" key="2">
    <source>
        <dbReference type="Proteomes" id="UP000282311"/>
    </source>
</evidence>
<dbReference type="Gene3D" id="2.115.10.20">
    <property type="entry name" value="Glycosyl hydrolase domain, family 43"/>
    <property type="match status" value="1"/>
</dbReference>
<dbReference type="Proteomes" id="UP000282311">
    <property type="component" value="Unassembled WGS sequence"/>
</dbReference>
<dbReference type="SUPFAM" id="SSF75005">
    <property type="entry name" value="Arabinanase/levansucrase/invertase"/>
    <property type="match status" value="1"/>
</dbReference>
<comment type="caution">
    <text evidence="1">The sequence shown here is derived from an EMBL/GenBank/DDBJ whole genome shotgun (WGS) entry which is preliminary data.</text>
</comment>
<keyword evidence="2" id="KW-1185">Reference proteome</keyword>
<name>A0A3B0CN09_9BACL</name>
<gene>
    <name evidence="1" type="ORF">D7M11_05410</name>
</gene>
<dbReference type="EMBL" id="RBAH01000003">
    <property type="protein sequence ID" value="RKN85777.1"/>
    <property type="molecule type" value="Genomic_DNA"/>
</dbReference>
<sequence length="478" mass="55432">MINISSKRECFFDDYLIDNAKTTAEFRLHEPTRRHIAINHDAPWEGDGCNYHNILHDNGIHRMYYLAWQMFSPDKKDHTTNGIRVCYAESRDGITWTKPALGICEWEGSRENNIILDKNTNNFDNFMVFRDDNPAVPASEKYKGVGKYNNPQFGQRIELRMFTSPDGLHFTMGDIITTKGYMDSLNVVFWDELAGIYRGYIRGFHNIIGNDWNAGIRDIRYIWSEDGKKWSDPELICFGDSEDYPLYTNCVSPYVRAPHMYIGFPSRYVERPEWSGSFEQLCGKEKRLERMKIHKRYGLAVTDCVFMVSRDGLNFTRYDEAFMRPGRENGSNWVYGDCFPARGLIETPPLVEGEPPELSLYSYDNHWMNVPAQLWRYTIRCDGFVSLHAGYTEKVITTKPFTFTSGEMRINFSTSARGYIYFTLRSSTGETLESCEIFGDSIDRVITFDNGELAKFADKEVVLTARMRDADLYSIRFA</sequence>
<protein>
    <submittedName>
        <fullName evidence="1">Uncharacterized protein</fullName>
    </submittedName>
</protein>
<accession>A0A3B0CN09</accession>
<dbReference type="InterPro" id="IPR023296">
    <property type="entry name" value="Glyco_hydro_beta-prop_sf"/>
</dbReference>
<proteinExistence type="predicted"/>
<organism evidence="1 2">
    <name type="scientific">Paenibacillus ginsengarvi</name>
    <dbReference type="NCBI Taxonomy" id="400777"/>
    <lineage>
        <taxon>Bacteria</taxon>
        <taxon>Bacillati</taxon>
        <taxon>Bacillota</taxon>
        <taxon>Bacilli</taxon>
        <taxon>Bacillales</taxon>
        <taxon>Paenibacillaceae</taxon>
        <taxon>Paenibacillus</taxon>
    </lineage>
</organism>
<evidence type="ECO:0000313" key="1">
    <source>
        <dbReference type="EMBL" id="RKN85777.1"/>
    </source>
</evidence>
<reference evidence="1 2" key="1">
    <citation type="journal article" date="2007" name="Int. J. Syst. Evol. Microbiol.">
        <title>Paenibacillus ginsengarvi sp. nov., isolated from soil from ginseng cultivation.</title>
        <authorList>
            <person name="Yoon M.H."/>
            <person name="Ten L.N."/>
            <person name="Im W.T."/>
        </authorList>
    </citation>
    <scope>NUCLEOTIDE SEQUENCE [LARGE SCALE GENOMIC DNA]</scope>
    <source>
        <strain evidence="1 2">KCTC 13059</strain>
    </source>
</reference>